<feature type="compositionally biased region" description="Basic and acidic residues" evidence="4">
    <location>
        <begin position="149"/>
        <end position="164"/>
    </location>
</feature>
<dbReference type="PANTHER" id="PTHR24346">
    <property type="entry name" value="MAP/MICROTUBULE AFFINITY-REGULATING KINASE"/>
    <property type="match status" value="1"/>
</dbReference>
<feature type="compositionally biased region" description="Pro residues" evidence="4">
    <location>
        <begin position="41"/>
        <end position="51"/>
    </location>
</feature>
<feature type="compositionally biased region" description="Acidic residues" evidence="4">
    <location>
        <begin position="292"/>
        <end position="305"/>
    </location>
</feature>
<dbReference type="PROSITE" id="PS00108">
    <property type="entry name" value="PROTEIN_KINASE_ST"/>
    <property type="match status" value="1"/>
</dbReference>
<accession>A0A8H3TWT5</accession>
<feature type="region of interest" description="Disordered" evidence="4">
    <location>
        <begin position="353"/>
        <end position="433"/>
    </location>
</feature>
<evidence type="ECO:0000259" key="5">
    <source>
        <dbReference type="PROSITE" id="PS50011"/>
    </source>
</evidence>
<dbReference type="InterPro" id="IPR011009">
    <property type="entry name" value="Kinase-like_dom_sf"/>
</dbReference>
<dbReference type="SMART" id="SM00220">
    <property type="entry name" value="S_TKc"/>
    <property type="match status" value="1"/>
</dbReference>
<dbReference type="GO" id="GO:0005524">
    <property type="term" value="F:ATP binding"/>
    <property type="evidence" value="ECO:0007669"/>
    <property type="project" value="UniProtKB-UniRule"/>
</dbReference>
<feature type="region of interest" description="Disordered" evidence="4">
    <location>
        <begin position="1"/>
        <end position="254"/>
    </location>
</feature>
<feature type="compositionally biased region" description="Basic and acidic residues" evidence="4">
    <location>
        <begin position="106"/>
        <end position="123"/>
    </location>
</feature>
<evidence type="ECO:0000313" key="6">
    <source>
        <dbReference type="EMBL" id="GHJ89041.1"/>
    </source>
</evidence>
<dbReference type="GO" id="GO:0005737">
    <property type="term" value="C:cytoplasm"/>
    <property type="evidence" value="ECO:0007669"/>
    <property type="project" value="TreeGrafter"/>
</dbReference>
<feature type="domain" description="Protein kinase" evidence="5">
    <location>
        <begin position="453"/>
        <end position="756"/>
    </location>
</feature>
<evidence type="ECO:0000256" key="1">
    <source>
        <dbReference type="ARBA" id="ARBA00022741"/>
    </source>
</evidence>
<sequence length="885" mass="96689">MARPPPLPRLAIPSAGAPSRTKGPNGQPLTAIERGRAMQVPPTPVVVPPTPLGGGQEAGKEEEGRRVNEDAGCVVIAESPEEEEEGDGWPDVSAASTVDQPKPPVKKFEESHRKKHMDVEKKGSIPTGRSRSRSGSSSSQCSGMAPRPIQDRQQSESSTRRGMEEVVQSVHDVALVDSPVEEVASPVQEVQSPQADHDDTSSGRDTSSHPPTASTSANDPRDISSRANPLTKTDTALPALEHKRSSSSEPTQIFDVISTSPAASACETPCLDCKAHRMHNHDAQDGFFPVQEDEHEDDPVEDETAESPGGLSVEGEDFSAMRDGHTGDSPLTTPQRALRDEEQAHVDSMVVAKDAALSHSPEALRARRKRSEGSSPPAMASPVETPREGALTPAGGGRGRMLSVDDGLSDASSAERGQPGTLHRRTSSTHRVRETLDAKHYSSEMGERLVNQYKIQKLLGKGAYGNVYKAIDAGTGTEYALKEFSKNRLGRQHQLDVTARERRTPHSRKRGKQDEDVEEEKSESKDARLSSRRRDPLSLIRREIAVMKKLDHPNLVLLYEAIDVPTSDSLYLVLEFMSGGTIMDIKLGSPAIPLEVEVAREYFRQLVLGLEYLHENDVAHRDIKPDNILLSADRKIVKLCDFGVSEFFQHGGDDRMKKNAGSPAFMSPEAAISSERNIHAKAVDIWSLGVTLYCLLRGRLPFEAENPLDLYESIRDDPVPLPDDWSEQVKDLVRGMLDKDSYRRMNMASLRVHAWVTAGGAEPLPSTDENLYTIGKQVVEPTQEELGAAITSFRQLFTVLKVIQRLMRNVKRNRRTMSTSSYASSSALTTDSAPSSAPGTPDVRPMTGGYFTPLEAGERETASPLMMPNIPEQGEGSGDSFTLDR</sequence>
<feature type="compositionally biased region" description="Basic and acidic residues" evidence="4">
    <location>
        <begin position="58"/>
        <end position="69"/>
    </location>
</feature>
<dbReference type="FunFam" id="1.10.510.10:FF:001104">
    <property type="entry name" value="Unplaced genomic scaffold supercont1.234, whole genome shotgun sequence"/>
    <property type="match status" value="1"/>
</dbReference>
<feature type="binding site" evidence="3">
    <location>
        <position position="482"/>
    </location>
    <ligand>
        <name>ATP</name>
        <dbReference type="ChEBI" id="CHEBI:30616"/>
    </ligand>
</feature>
<dbReference type="CDD" id="cd14008">
    <property type="entry name" value="STKc_LKB1_CaMKK"/>
    <property type="match status" value="1"/>
</dbReference>
<feature type="compositionally biased region" description="Acidic residues" evidence="4">
    <location>
        <begin position="79"/>
        <end position="88"/>
    </location>
</feature>
<dbReference type="Gene3D" id="1.10.510.10">
    <property type="entry name" value="Transferase(Phosphotransferase) domain 1"/>
    <property type="match status" value="2"/>
</dbReference>
<evidence type="ECO:0000256" key="2">
    <source>
        <dbReference type="ARBA" id="ARBA00022840"/>
    </source>
</evidence>
<dbReference type="GO" id="GO:0004674">
    <property type="term" value="F:protein serine/threonine kinase activity"/>
    <property type="evidence" value="ECO:0007669"/>
    <property type="project" value="TreeGrafter"/>
</dbReference>
<feature type="compositionally biased region" description="Polar residues" evidence="4">
    <location>
        <begin position="225"/>
        <end position="234"/>
    </location>
</feature>
<dbReference type="PROSITE" id="PS50011">
    <property type="entry name" value="PROTEIN_KINASE_DOM"/>
    <property type="match status" value="1"/>
</dbReference>
<dbReference type="PROSITE" id="PS00107">
    <property type="entry name" value="PROTEIN_KINASE_ATP"/>
    <property type="match status" value="1"/>
</dbReference>
<evidence type="ECO:0000256" key="3">
    <source>
        <dbReference type="PROSITE-ProRule" id="PRU10141"/>
    </source>
</evidence>
<name>A0A8H3TWT5_9TREE</name>
<dbReference type="Proteomes" id="UP000620104">
    <property type="component" value="Unassembled WGS sequence"/>
</dbReference>
<keyword evidence="7" id="KW-1185">Reference proteome</keyword>
<comment type="caution">
    <text evidence="6">The sequence shown here is derived from an EMBL/GenBank/DDBJ whole genome shotgun (WGS) entry which is preliminary data.</text>
</comment>
<feature type="region of interest" description="Disordered" evidence="4">
    <location>
        <begin position="292"/>
        <end position="333"/>
    </location>
</feature>
<feature type="compositionally biased region" description="Basic and acidic residues" evidence="4">
    <location>
        <begin position="522"/>
        <end position="532"/>
    </location>
</feature>
<dbReference type="InterPro" id="IPR008271">
    <property type="entry name" value="Ser/Thr_kinase_AS"/>
</dbReference>
<feature type="region of interest" description="Disordered" evidence="4">
    <location>
        <begin position="490"/>
        <end position="532"/>
    </location>
</feature>
<feature type="compositionally biased region" description="Low complexity" evidence="4">
    <location>
        <begin position="133"/>
        <end position="143"/>
    </location>
</feature>
<dbReference type="EMBL" id="BLZA01000035">
    <property type="protein sequence ID" value="GHJ89041.1"/>
    <property type="molecule type" value="Genomic_DNA"/>
</dbReference>
<dbReference type="Pfam" id="PF00069">
    <property type="entry name" value="Pkinase"/>
    <property type="match status" value="1"/>
</dbReference>
<evidence type="ECO:0000313" key="7">
    <source>
        <dbReference type="Proteomes" id="UP000620104"/>
    </source>
</evidence>
<proteinExistence type="predicted"/>
<dbReference type="GO" id="GO:0035556">
    <property type="term" value="P:intracellular signal transduction"/>
    <property type="evidence" value="ECO:0007669"/>
    <property type="project" value="TreeGrafter"/>
</dbReference>
<dbReference type="InterPro" id="IPR017441">
    <property type="entry name" value="Protein_kinase_ATP_BS"/>
</dbReference>
<dbReference type="InterPro" id="IPR000719">
    <property type="entry name" value="Prot_kinase_dom"/>
</dbReference>
<dbReference type="PANTHER" id="PTHR24346:SF77">
    <property type="entry name" value="SERINE THREONINE PROTEIN KINASE"/>
    <property type="match status" value="1"/>
</dbReference>
<feature type="compositionally biased region" description="Low complexity" evidence="4">
    <location>
        <begin position="208"/>
        <end position="217"/>
    </location>
</feature>
<keyword evidence="2 3" id="KW-0067">ATP-binding</keyword>
<organism evidence="6 7">
    <name type="scientific">Naganishia liquefaciens</name>
    <dbReference type="NCBI Taxonomy" id="104408"/>
    <lineage>
        <taxon>Eukaryota</taxon>
        <taxon>Fungi</taxon>
        <taxon>Dikarya</taxon>
        <taxon>Basidiomycota</taxon>
        <taxon>Agaricomycotina</taxon>
        <taxon>Tremellomycetes</taxon>
        <taxon>Filobasidiales</taxon>
        <taxon>Filobasidiaceae</taxon>
        <taxon>Naganishia</taxon>
    </lineage>
</organism>
<feature type="compositionally biased region" description="Low complexity" evidence="4">
    <location>
        <begin position="816"/>
        <end position="837"/>
    </location>
</feature>
<dbReference type="OrthoDB" id="68483at2759"/>
<keyword evidence="1 3" id="KW-0547">Nucleotide-binding</keyword>
<reference evidence="6" key="1">
    <citation type="submission" date="2020-07" db="EMBL/GenBank/DDBJ databases">
        <title>Draft Genome Sequence of a Deep-Sea Yeast, Naganishia (Cryptococcus) liquefaciens strain N6.</title>
        <authorList>
            <person name="Han Y.W."/>
            <person name="Kajitani R."/>
            <person name="Morimoto H."/>
            <person name="Parhat M."/>
            <person name="Tsubouchi H."/>
            <person name="Bakenova O."/>
            <person name="Ogata M."/>
            <person name="Argunhan B."/>
            <person name="Aoki R."/>
            <person name="Kajiwara S."/>
            <person name="Itoh T."/>
            <person name="Iwasaki H."/>
        </authorList>
    </citation>
    <scope>NUCLEOTIDE SEQUENCE</scope>
    <source>
        <strain evidence="6">N6</strain>
    </source>
</reference>
<dbReference type="SUPFAM" id="SSF56112">
    <property type="entry name" value="Protein kinase-like (PK-like)"/>
    <property type="match status" value="1"/>
</dbReference>
<evidence type="ECO:0000256" key="4">
    <source>
        <dbReference type="SAM" id="MobiDB-lite"/>
    </source>
</evidence>
<dbReference type="AlphaFoldDB" id="A0A8H3TWT5"/>
<feature type="region of interest" description="Disordered" evidence="4">
    <location>
        <begin position="816"/>
        <end position="885"/>
    </location>
</feature>
<gene>
    <name evidence="6" type="ORF">NliqN6_5443</name>
</gene>
<protein>
    <recommendedName>
        <fullName evidence="5">Protein kinase domain-containing protein</fullName>
    </recommendedName>
</protein>